<reference evidence="1" key="1">
    <citation type="submission" date="2023-08" db="EMBL/GenBank/DDBJ databases">
        <title>Emergence of clinically-relevant ST2 carbapenem-resistant Acinetobacter baumannii strains in hospital sewages in Zhejiang, East of China.</title>
        <authorList>
            <person name="Kaichao C."/>
            <person name="Zhang R."/>
        </authorList>
    </citation>
    <scope>NUCLEOTIDE SEQUENCE</scope>
    <source>
        <strain evidence="1">M-RB-37</strain>
    </source>
</reference>
<gene>
    <name evidence="1" type="ORF">RFH47_08700</name>
</gene>
<accession>A0AAW8JA40</accession>
<evidence type="ECO:0000313" key="1">
    <source>
        <dbReference type="EMBL" id="MDQ8935808.1"/>
    </source>
</evidence>
<sequence>MMDLYFEIKYLELKWYNQDILTKVTESLVPLSVEYNEHVGIHQVETTIYPKVEGVKRGVLAVRFLNQTSDKPYVELPNGEKKYLSSIKDPETGLEWWFLKERWVEDLNHWSSIAPNIAGTVCLVLQGKICEVLINGSDFTLEQLERYLRVFKNDLWELILDESSVVQGKAKGGQIEGIGEEAIKCIESLVAHAHKVLINPKVELREIQSLKPRKEVRPVNRTFMEISTKANQKYLTSRATESSYNVPENRYVLFALERCYRIIKQIVILAGNKMERFKLQADKLRAQHDALKDHSKVDRDLVVADLRRIGQRGKKEYWQSHIDALVAHYKIPLSDEPLSEKLRIKIEGATHRGDGFFFQIWSNDRYKKPVDRYYVLALGGEFEGLLKVIETGMELEFDCEYHTNRHEKFVNLHFDDIHSVAFINSKKMEYAVTLYEKEIDIGIELSERNWIRKLTDKELREQKKEKSALRNRIAYYEYHQMLSIQVYEKSEPKLRVLKTIINQLKDMGVKPSSLFPNSMTFVQNPNYQAIHNNYKNLRKAMNLQDENLLISLEKIDEIGLVNMPLLYERWSLIQIIMVLKNVFRFVPQDDWKYSVINAIKSNSSDISIDLVNENGKRNITLWYEKRLPNKKKPDFTLDLTWFEEDDLNNSRAHHKKFIMDSKFYDKATFVRDGGLIAKINELYEGKNYSEDGQNPVFLIHPCNNVIDKRVTAQDWGKYSYLGEVDYQGNGEYYAHDRGAIYLNPIDDRLYSDELQRLLGMFLQYKLDSDMHRYGSDKTLAVPMCIRCGSNNLVKIEKNTVWYDKDNVQRTKTQRSVWMTCSECEQMQVYNHCSSRNHQSRIIKNGLYWSYHSARAIEMFNIKCPECGSWGGW</sequence>
<comment type="caution">
    <text evidence="1">The sequence shown here is derived from an EMBL/GenBank/DDBJ whole genome shotgun (WGS) entry which is preliminary data.</text>
</comment>
<dbReference type="Proteomes" id="UP001243844">
    <property type="component" value="Unassembled WGS sequence"/>
</dbReference>
<dbReference type="EMBL" id="JAVIDL010000013">
    <property type="protein sequence ID" value="MDQ8935808.1"/>
    <property type="molecule type" value="Genomic_DNA"/>
</dbReference>
<organism evidence="1 2">
    <name type="scientific">Acinetobacter rudis</name>
    <dbReference type="NCBI Taxonomy" id="632955"/>
    <lineage>
        <taxon>Bacteria</taxon>
        <taxon>Pseudomonadati</taxon>
        <taxon>Pseudomonadota</taxon>
        <taxon>Gammaproteobacteria</taxon>
        <taxon>Moraxellales</taxon>
        <taxon>Moraxellaceae</taxon>
        <taxon>Acinetobacter</taxon>
    </lineage>
</organism>
<name>A0AAW8JA40_9GAMM</name>
<protein>
    <submittedName>
        <fullName evidence="1">DUF2357 domain-containing protein</fullName>
    </submittedName>
</protein>
<evidence type="ECO:0000313" key="2">
    <source>
        <dbReference type="Proteomes" id="UP001243844"/>
    </source>
</evidence>
<proteinExistence type="predicted"/>
<dbReference type="AlphaFoldDB" id="A0AAW8JA40"/>